<accession>A0A2T9Y1T9</accession>
<dbReference type="Proteomes" id="UP000245609">
    <property type="component" value="Unassembled WGS sequence"/>
</dbReference>
<sequence>MPVSSRIIELGGKCCFENKTLHENLESIVFQKSFLLKDFGDYMEAQMYEEIEVGKEFKESDIKYPRVTIKPTLFTPFKVGTKDYAEFNDLDKGLMKTTFGTEDPEFMIIGETEGFPNFYFVCLSDENIENPTVYSTDHETYFGDIENEGTLEDFFYQLASDEEFKHIMKELKTS</sequence>
<dbReference type="AlphaFoldDB" id="A0A2T9Y1T9"/>
<gene>
    <name evidence="1" type="ORF">BB560_006756</name>
</gene>
<dbReference type="EMBL" id="MBFS01003505">
    <property type="protein sequence ID" value="PVU86319.1"/>
    <property type="molecule type" value="Genomic_DNA"/>
</dbReference>
<evidence type="ECO:0000313" key="2">
    <source>
        <dbReference type="Proteomes" id="UP000245609"/>
    </source>
</evidence>
<proteinExistence type="predicted"/>
<organism evidence="1 2">
    <name type="scientific">Smittium megazygosporum</name>
    <dbReference type="NCBI Taxonomy" id="133381"/>
    <lineage>
        <taxon>Eukaryota</taxon>
        <taxon>Fungi</taxon>
        <taxon>Fungi incertae sedis</taxon>
        <taxon>Zoopagomycota</taxon>
        <taxon>Kickxellomycotina</taxon>
        <taxon>Harpellomycetes</taxon>
        <taxon>Harpellales</taxon>
        <taxon>Legeriomycetaceae</taxon>
        <taxon>Smittium</taxon>
    </lineage>
</organism>
<reference evidence="1 2" key="1">
    <citation type="journal article" date="2018" name="MBio">
        <title>Comparative Genomics Reveals the Core Gene Toolbox for the Fungus-Insect Symbiosis.</title>
        <authorList>
            <person name="Wang Y."/>
            <person name="Stata M."/>
            <person name="Wang W."/>
            <person name="Stajich J.E."/>
            <person name="White M.M."/>
            <person name="Moncalvo J.M."/>
        </authorList>
    </citation>
    <scope>NUCLEOTIDE SEQUENCE [LARGE SCALE GENOMIC DNA]</scope>
    <source>
        <strain evidence="1 2">SC-DP-2</strain>
    </source>
</reference>
<comment type="caution">
    <text evidence="1">The sequence shown here is derived from an EMBL/GenBank/DDBJ whole genome shotgun (WGS) entry which is preliminary data.</text>
</comment>
<keyword evidence="2" id="KW-1185">Reference proteome</keyword>
<evidence type="ECO:0000313" key="1">
    <source>
        <dbReference type="EMBL" id="PVU86319.1"/>
    </source>
</evidence>
<protein>
    <submittedName>
        <fullName evidence="1">Uncharacterized protein</fullName>
    </submittedName>
</protein>
<name>A0A2T9Y1T9_9FUNG</name>